<reference evidence="4" key="2">
    <citation type="journal article" date="2021" name="Mar. Drugs">
        <title>Genome Reduction and Secondary Metabolism of the Marine Sponge-Associated Cyanobacterium Leptothoe.</title>
        <authorList>
            <person name="Konstantinou D."/>
            <person name="Popin R.V."/>
            <person name="Fewer D.P."/>
            <person name="Sivonen K."/>
            <person name="Gkelis S."/>
        </authorList>
    </citation>
    <scope>NUCLEOTIDE SEQUENCE</scope>
    <source>
        <strain evidence="4">TAU-MAC 1115</strain>
    </source>
</reference>
<keyword evidence="2" id="KW-0964">Secreted</keyword>
<evidence type="ECO:0000256" key="1">
    <source>
        <dbReference type="ARBA" id="ARBA00004613"/>
    </source>
</evidence>
<comment type="subcellular location">
    <subcellularLocation>
        <location evidence="1">Secreted</location>
    </subcellularLocation>
</comment>
<dbReference type="InterPro" id="IPR050557">
    <property type="entry name" value="RTX_toxin/Mannuronan_C5-epim"/>
</dbReference>
<dbReference type="NCBIfam" id="NF038133">
    <property type="entry name" value="choice_anch_L"/>
    <property type="match status" value="1"/>
</dbReference>
<organism evidence="4 5">
    <name type="scientific">Leptothoe spongobia TAU-MAC 1115</name>
    <dbReference type="NCBI Taxonomy" id="1967444"/>
    <lineage>
        <taxon>Bacteria</taxon>
        <taxon>Bacillati</taxon>
        <taxon>Cyanobacteriota</taxon>
        <taxon>Cyanophyceae</taxon>
        <taxon>Nodosilineales</taxon>
        <taxon>Cymatolegaceae</taxon>
        <taxon>Leptothoe</taxon>
        <taxon>Leptothoe spongobia</taxon>
    </lineage>
</organism>
<evidence type="ECO:0000313" key="5">
    <source>
        <dbReference type="Proteomes" id="UP000717364"/>
    </source>
</evidence>
<dbReference type="EMBL" id="JADOES010000026">
    <property type="protein sequence ID" value="MBT9316459.1"/>
    <property type="molecule type" value="Genomic_DNA"/>
</dbReference>
<dbReference type="Gene3D" id="2.150.10.10">
    <property type="entry name" value="Serralysin-like metalloprotease, C-terminal"/>
    <property type="match status" value="7"/>
</dbReference>
<dbReference type="PANTHER" id="PTHR38340:SF1">
    <property type="entry name" value="S-LAYER PROTEIN"/>
    <property type="match status" value="1"/>
</dbReference>
<evidence type="ECO:0000256" key="3">
    <source>
        <dbReference type="SAM" id="MobiDB-lite"/>
    </source>
</evidence>
<reference evidence="4" key="1">
    <citation type="submission" date="2020-11" db="EMBL/GenBank/DDBJ databases">
        <authorList>
            <person name="Konstantinou D."/>
            <person name="Gkelis S."/>
            <person name="Popin R."/>
            <person name="Fewer D."/>
            <person name="Sivonen K."/>
        </authorList>
    </citation>
    <scope>NUCLEOTIDE SEQUENCE</scope>
    <source>
        <strain evidence="4">TAU-MAC 1115</strain>
    </source>
</reference>
<dbReference type="InterPro" id="IPR018511">
    <property type="entry name" value="Hemolysin-typ_Ca-bd_CS"/>
</dbReference>
<gene>
    <name evidence="4" type="ORF">IXB50_13595</name>
</gene>
<protein>
    <submittedName>
        <fullName evidence="4">Choice-of-anchor L domain-containing protein</fullName>
    </submittedName>
</protein>
<dbReference type="PROSITE" id="PS00018">
    <property type="entry name" value="EF_HAND_1"/>
    <property type="match status" value="2"/>
</dbReference>
<dbReference type="InterPro" id="IPR049804">
    <property type="entry name" value="Choice_anch_L"/>
</dbReference>
<feature type="region of interest" description="Disordered" evidence="3">
    <location>
        <begin position="1476"/>
        <end position="1503"/>
    </location>
</feature>
<keyword evidence="5" id="KW-1185">Reference proteome</keyword>
<dbReference type="GO" id="GO:0005509">
    <property type="term" value="F:calcium ion binding"/>
    <property type="evidence" value="ECO:0007669"/>
    <property type="project" value="InterPro"/>
</dbReference>
<dbReference type="InterPro" id="IPR011049">
    <property type="entry name" value="Serralysin-like_metalloprot_C"/>
</dbReference>
<dbReference type="SUPFAM" id="SSF51120">
    <property type="entry name" value="beta-Roll"/>
    <property type="match status" value="7"/>
</dbReference>
<dbReference type="PRINTS" id="PR00313">
    <property type="entry name" value="CABNDNGRPT"/>
</dbReference>
<dbReference type="PROSITE" id="PS00330">
    <property type="entry name" value="HEMOLYSIN_CALCIUM"/>
    <property type="match status" value="8"/>
</dbReference>
<accession>A0A947DH17</accession>
<dbReference type="GO" id="GO:0005576">
    <property type="term" value="C:extracellular region"/>
    <property type="evidence" value="ECO:0007669"/>
    <property type="project" value="UniProtKB-SubCell"/>
</dbReference>
<dbReference type="RefSeq" id="WP_215609524.1">
    <property type="nucleotide sequence ID" value="NZ_JADOES010000026.1"/>
</dbReference>
<proteinExistence type="predicted"/>
<dbReference type="Pfam" id="PF00353">
    <property type="entry name" value="HemolysinCabind"/>
    <property type="match status" value="10"/>
</dbReference>
<name>A0A947DH17_9CYAN</name>
<dbReference type="PANTHER" id="PTHR38340">
    <property type="entry name" value="S-LAYER PROTEIN"/>
    <property type="match status" value="1"/>
</dbReference>
<dbReference type="InterPro" id="IPR001343">
    <property type="entry name" value="Hemolysn_Ca-bd"/>
</dbReference>
<dbReference type="InterPro" id="IPR018247">
    <property type="entry name" value="EF_Hand_1_Ca_BS"/>
</dbReference>
<comment type="caution">
    <text evidence="4">The sequence shown here is derived from an EMBL/GenBank/DDBJ whole genome shotgun (WGS) entry which is preliminary data.</text>
</comment>
<evidence type="ECO:0000313" key="4">
    <source>
        <dbReference type="EMBL" id="MBT9316459.1"/>
    </source>
</evidence>
<feature type="region of interest" description="Disordered" evidence="3">
    <location>
        <begin position="2260"/>
        <end position="2302"/>
    </location>
</feature>
<sequence length="2988" mass="318995">MPAPTNQPGTNHAFDFGTDNLLPDLLPKTLIQKALRIAEHKLREFASQENFEAKIQLAFGEDIDTSVLRADWLNGDFQDLPKIEIRSAAELQGALGAYARATDTIYLSREYLINNQNNLDKVVAVLLEEIGHGVDARLNDIDAPGDEGNIFSKLIRGLELSKSELEILKVEDDFAVLNLDEQQIEVEQVITLTGRVVWENLDEIMPEISQPVRESTIRLLEAGTDNLLAEGRTDDEGFFAFDSIDAAEVDVQIIADGPFHQVIRPEEGILFTFQFTEDIGGDIGTVTIPSDSDVYRGFSVSDALYTAGRYQSILREETTNVAAAVRNNNSIRAFYYGPANRIVLGADFALNWDAILHEYGHFLADIDGLDVVVGGAHTAGTSNIFNTHSRVPSRGKRNGARLGWSEGLANYLGIATQVVAESEGFLPLSTNLGTGDLLFLGRYSVEKTFGGIANAGEGEEAAVARILWDLADEANEPHDQISIGHEELYRILVEEIATPKELYDVWEYFFNNAELDPEPILTRTEYGAIFEAYDVSPSPILADDSPLNNTTALDSPPPTFRWRPNNNEANDDFSVFILDEDFNEFETVSGINIFSWQPEPSIWERLTDNPGVYYFVIAGRDIRNNNGNPYPEALRQNIPYWSGAYAFGVGVELPEETRFNSLIRELVDGLENAQSLSSDLLGLEEFNQDFPLVGNLVDDDRFEFEDNEFAFLALGDSQQNPLVFINNILDSLLEELRGLRDAGVDEIQQGFFDALGPEGLDFIRDRDGDGEITKEDIGLITDTDETRFDFQLGSRISLDRPIAFDFGVPFLGLTVEDGSRVSIGLDFDFNFSFGVNSTDGFFFETPSDEDLTISLNAAIPDLTMEGKLGFLQVQAKDEDTDSNSSNDGIDVDGDGVNPSQLNLDFVFDLDGFSIEDVRAEGGADLNLNLETSLAGLEVLPSINTDLNLDWDFFADDASPHVEFNNVTLDLGSFFNDFAGPILGRIQTVLDPIQPIVNVLTRRLPVLDDLGGRWLDEDGNGVVTILDLANRYNRFSDSPALEFVSAAVGIVDFIDDLPTTTEPIPLNMGSFGFDVSAEDLENPEFSLANLDLDSDDITINALIEDVEDIEEQLEELGSSEIATASSYINSLNGGSAGTLAFPILEDSKTVFGLLTGKNADLFTYDMPELGFDAGFEVFFPIFGPLGASIQGGIGANADLAFGYDTEGLAQFAETGDANLLLDGFYVSDRENADGTGEDVPELELESRLEAFAELNAVVVRAGVGGGILGEIGFDLANDLDEDGKVRFASEFGEGCLFDVMGDLSARLSAFIKIGFGPFSFKKRKTIAKVTLLDFSTGCHSSGITIDGFFLATPDEDELLLNIGTRASERGEAPNDDVSEVFAVSLPAPEDEASSGLLNVAAFGITQQFDLDTISSITGNGDREDDTIVIADDVLIVADLSGGRGDDEIFGGGGNDTIRGNRDNDALFGGAGDDRLLGGSGEDYLEGGPGADILDGGSEPDKGSDKVSYINSEVGIVFQPDPDQPNEFIGTGGEAEGDRLKNIEYIEGSNHDDVLRGDGDSNTLEGLNGNDILLGGDGRDFVVGGGGGDVLNGGAGRDSTTYVTSYGNVFIDLATGMAFGGDAEGDRLISIEDVQGSIFDDILKGNNKRNRLGGLFGDDRLEGAGGRDELAGDEGDDILIGGPGADTLDGGGFRNINPGSDWVSYIDSKAGVEVSLKTGKGSGGDAAGDDLYFAKIFIPDTDPDDLSTSEYSSFENLEGSAHGDKLEGDIGYNILKGLAGDDELSGGDGNDTLIGGAGADQLDGGNGLDWADYSESSSAVTVNLATGIGSGGDAEGDNLLIKTSGQSTIENLQGSDFGDVLVGDAGDNEIAPGLSRFTVDKVDGGESASGGEDSDRLIIDYSRRDIGNGIIGGIDEDATESGSLSRTIGSSGAILDSVEFSNIENFHIIGTTKGDTIYAGAGNDYLLPGGGDDVIYGGFGSNRILAEDGDDVVVDQNGSDRSILTGSPGDDLIDLDGGTGIDTLSINLSGKRDAVGNNLNIVLVSNNPLQENQNQRFTASDGTVAIRNFEVFKDIKTGDGHDQLIQLGKTDNVFQAGGGNDILNPGSGIDVVNGGSNPDQSPDNDLLILDFSDEDTGSGLVPEIASLNASLGGIYRRYANSTDLTPVDQITFSQIERFQITGTQNADILIGGQQEDQLEGQAGNDQIFGHRGDDNLFGDAGSDLLVGNLGDDTLTGGSGNDILVDNYLDTLDGLAQGGGQDLLRGGGGNDQLNSGDDDDRLFGNSGNDTLVGGTGSDRLNGGNGDDRLIGTEFAGIAMPPVDVAPLITGEQDILVGGVGADEFWLGDKTTVYYNDNLDESGGRRSFARITDFNPTEGDILQLQGAGETYSLVTLDSVTEIYWQDGSHQELIGIVEEFLDFSLDANYVHYVDAIESETFFEVASESSDISESLTIEPIFPELREPTVPLNFLTTELPSVQDISTILSLQSSTSINSLTNFTENSPTSIAVEQNNNGFELLSHLLGGEDALQGINGLSQFQVELIGDARAFGIFEGDPFGLHSGVVLSTGKVQDLVGSNRIHGEFTPEITVPLTFEKLGEVGVGQEVFVADLSKLDIDISSIRLTDSNSSEGGGTGFWSGFDLDAIVLSNTLFNPETDNLADIETIITSLDVFDFSPAGTIFQPGTQRPGGTPPIKTDLEGSLHSVVDNRTATLGKFDGAFSGDEGIGVLSLGDGGEAGFNLTRTISPSEGPLYLYVGEAGSSDTGEIIEGLITVSNQPLEGLSDLSTDFGLPGAENDSISFNVEFQADETAEYLYFQFVFGSEEFVEFGGDSLNDQFSLKLNGINFARLSDGATAAINNLVPSPTGIYNPDVGIYHPDFVDNRSESDPAFDQTRLDGYTGVLTFMAPLESSGKNTLEITIDDIRNGLFDSALFLKADTLGTIEPLLIPTEGVSISDRFSPLENGMPGLESGETVFGNATMFDSINSLSSFI</sequence>
<evidence type="ECO:0000256" key="2">
    <source>
        <dbReference type="ARBA" id="ARBA00022525"/>
    </source>
</evidence>
<dbReference type="Proteomes" id="UP000717364">
    <property type="component" value="Unassembled WGS sequence"/>
</dbReference>